<evidence type="ECO:0000313" key="2">
    <source>
        <dbReference type="Proteomes" id="UP001519363"/>
    </source>
</evidence>
<reference evidence="1 2" key="1">
    <citation type="submission" date="2021-03" db="EMBL/GenBank/DDBJ databases">
        <title>Sequencing the genomes of 1000 actinobacteria strains.</title>
        <authorList>
            <person name="Klenk H.-P."/>
        </authorList>
    </citation>
    <scope>NUCLEOTIDE SEQUENCE [LARGE SCALE GENOMIC DNA]</scope>
    <source>
        <strain evidence="1 2">DSM 44580</strain>
    </source>
</reference>
<organism evidence="1 2">
    <name type="scientific">Crossiella equi</name>
    <dbReference type="NCBI Taxonomy" id="130796"/>
    <lineage>
        <taxon>Bacteria</taxon>
        <taxon>Bacillati</taxon>
        <taxon>Actinomycetota</taxon>
        <taxon>Actinomycetes</taxon>
        <taxon>Pseudonocardiales</taxon>
        <taxon>Pseudonocardiaceae</taxon>
        <taxon>Crossiella</taxon>
    </lineage>
</organism>
<accession>A0ABS5A771</accession>
<protein>
    <submittedName>
        <fullName evidence="1">Uncharacterized protein</fullName>
    </submittedName>
</protein>
<keyword evidence="2" id="KW-1185">Reference proteome</keyword>
<name>A0ABS5A771_9PSEU</name>
<dbReference type="RefSeq" id="WP_086781063.1">
    <property type="nucleotide sequence ID" value="NZ_JAGIOO010000001.1"/>
</dbReference>
<gene>
    <name evidence="1" type="ORF">JOF53_001278</name>
</gene>
<evidence type="ECO:0000313" key="1">
    <source>
        <dbReference type="EMBL" id="MBP2472406.1"/>
    </source>
</evidence>
<dbReference type="EMBL" id="JAGIOO010000001">
    <property type="protein sequence ID" value="MBP2472406.1"/>
    <property type="molecule type" value="Genomic_DNA"/>
</dbReference>
<proteinExistence type="predicted"/>
<sequence length="165" mass="17819">MTALLAPTATNTGASLVSPDLFARLVGRLVRKEGMTQAGAEAIMADALAFLNACAQPHQRRLSPSAKVDLGWHPFILDTKEYERFCHTLAGRFLHHVPIDPAASGEEDDEESAAAALARTVEAIQETGLTVHPELWPLAEAIACRKCSQCHNGCSDDPPPSPRRR</sequence>
<dbReference type="Proteomes" id="UP001519363">
    <property type="component" value="Unassembled WGS sequence"/>
</dbReference>
<comment type="caution">
    <text evidence="1">The sequence shown here is derived from an EMBL/GenBank/DDBJ whole genome shotgun (WGS) entry which is preliminary data.</text>
</comment>